<comment type="caution">
    <text evidence="2">The sequence shown here is derived from an EMBL/GenBank/DDBJ whole genome shotgun (WGS) entry which is preliminary data.</text>
</comment>
<evidence type="ECO:0000313" key="3">
    <source>
        <dbReference type="Proteomes" id="UP000578352"/>
    </source>
</evidence>
<dbReference type="AlphaFoldDB" id="A0A853CU25"/>
<dbReference type="InterPro" id="IPR010985">
    <property type="entry name" value="Ribbon_hlx_hlx"/>
</dbReference>
<proteinExistence type="predicted"/>
<organism evidence="2 3">
    <name type="scientific">Leifsonia shinshuensis</name>
    <dbReference type="NCBI Taxonomy" id="150026"/>
    <lineage>
        <taxon>Bacteria</taxon>
        <taxon>Bacillati</taxon>
        <taxon>Actinomycetota</taxon>
        <taxon>Actinomycetes</taxon>
        <taxon>Micrococcales</taxon>
        <taxon>Microbacteriaceae</taxon>
        <taxon>Leifsonia</taxon>
    </lineage>
</organism>
<accession>A0A853CU25</accession>
<evidence type="ECO:0000313" key="2">
    <source>
        <dbReference type="EMBL" id="NYJ23413.1"/>
    </source>
</evidence>
<dbReference type="Pfam" id="PF22513">
    <property type="entry name" value="FitA-like_RHH"/>
    <property type="match status" value="1"/>
</dbReference>
<dbReference type="SUPFAM" id="SSF47598">
    <property type="entry name" value="Ribbon-helix-helix"/>
    <property type="match status" value="1"/>
</dbReference>
<dbReference type="EMBL" id="JACCFL010000001">
    <property type="protein sequence ID" value="NYJ23413.1"/>
    <property type="molecule type" value="Genomic_DNA"/>
</dbReference>
<name>A0A853CU25_9MICO</name>
<sequence length="77" mass="8782">MPISITIRSVPDEVRDELAARAARSGRSLQEYLVHELTRIAGKRTVDDVIDSIRRRAEHFPPLDREAVADMIARSRE</sequence>
<feature type="domain" description="Antitoxin FitA-like ribbon-helix-helix" evidence="1">
    <location>
        <begin position="4"/>
        <end position="39"/>
    </location>
</feature>
<reference evidence="2 3" key="1">
    <citation type="submission" date="2020-07" db="EMBL/GenBank/DDBJ databases">
        <title>Sequencing the genomes of 1000 actinobacteria strains.</title>
        <authorList>
            <person name="Klenk H.-P."/>
        </authorList>
    </citation>
    <scope>NUCLEOTIDE SEQUENCE [LARGE SCALE GENOMIC DNA]</scope>
    <source>
        <strain evidence="2 3">DSM 15165</strain>
    </source>
</reference>
<gene>
    <name evidence="2" type="ORF">HNR13_001700</name>
</gene>
<dbReference type="RefSeq" id="WP_179605338.1">
    <property type="nucleotide sequence ID" value="NZ_BAABEH010000001.1"/>
</dbReference>
<protein>
    <submittedName>
        <fullName evidence="2">Mg/Co/Ni transporter MgtE</fullName>
    </submittedName>
</protein>
<dbReference type="Proteomes" id="UP000578352">
    <property type="component" value="Unassembled WGS sequence"/>
</dbReference>
<dbReference type="InterPro" id="IPR053853">
    <property type="entry name" value="FitA-like_RHH"/>
</dbReference>
<evidence type="ECO:0000259" key="1">
    <source>
        <dbReference type="Pfam" id="PF22513"/>
    </source>
</evidence>
<dbReference type="GO" id="GO:0006355">
    <property type="term" value="P:regulation of DNA-templated transcription"/>
    <property type="evidence" value="ECO:0007669"/>
    <property type="project" value="InterPro"/>
</dbReference>